<gene>
    <name evidence="2" type="ORF">AAT19DRAFT_11706</name>
</gene>
<comment type="caution">
    <text evidence="2">The sequence shown here is derived from an EMBL/GenBank/DDBJ whole genome shotgun (WGS) entry which is preliminary data.</text>
</comment>
<sequence>MRSWLARLAATSAFAVPFAPSAARNVTIRSNAVAAPSGLTGDCPARIIAQKSNPLCKQQCGPNFTPQYDNSCLCKAPFKANGAACSPVCTNGFTLSQDLTQCICATRKFTSLDGKTCGNNCPAGQFGGANNQCTPCSANVKTCRDANTALTCNSGYYLNKGTCVQKCPLSTYVDSTNTCRACADSDASSCKDGGANSATACMTKYLVNGQCVAADSLPGGMYADTTTHTAKQCAAGVQSCTCGDANCATACGKDSNGNQLFLNFDGTCVAQCAAGSYNDPHTDACLKCDSTALTCDATGALTCGKDSVGTQLYLTSTKKCIFAAAGVPAYYPDDATFTFKPCLDGVTSCVGSGSSDALTCGTRSDGATLFFNAPEQAPVLQRKIVSSKRLVRQLSLTTQSATGTCVEAASCPQATWADSITNVCTACDANETSCKGNGPGQALACARGTYLSQSGDCLSADACKASGAFWPDSKNNVCSTCDAGEAACTGNGAGLATAWATNADGKQLYLFQGDCYTSNACPAATYPDNNSKACTACDAGALTCTGPHAALTCGTDSIGARLFLNINGDCVTASNCDSSTYADYATRKCESCSLIDPDAKTCTTPSLITCSSKFFFHSSCVDPCPTRMYGNTANHVCTPCADPDALTCDASGALSCNNLYLWQKSCQTGCPAGTYANGHICTPCTDTYGAGAATCDSTKTLSCNAGYVWEPFGGLCITEGACTSIYGGYYVSNGKCTACGDTWPHSDACTAAGPTSWNAFRCDQLTGLTTICLSDPAANLPNYRDARCTLRA</sequence>
<reference evidence="2 3" key="1">
    <citation type="journal article" date="2018" name="Elife">
        <title>Functional genomics of lipid metabolism in the oleaginous yeast Rhodosporidium toruloides.</title>
        <authorList>
            <person name="Coradetti S.T."/>
            <person name="Pinel D."/>
            <person name="Geiselman G."/>
            <person name="Ito M."/>
            <person name="Mondo S."/>
            <person name="Reilly M.C."/>
            <person name="Cheng Y.F."/>
            <person name="Bauer S."/>
            <person name="Grigoriev I."/>
            <person name="Gladden J.M."/>
            <person name="Simmons B.A."/>
            <person name="Brem R."/>
            <person name="Arkin A.P."/>
            <person name="Skerker J.M."/>
        </authorList>
    </citation>
    <scope>NUCLEOTIDE SEQUENCE [LARGE SCALE GENOMIC DNA]</scope>
    <source>
        <strain evidence="2 3">NBRC 0880</strain>
    </source>
</reference>
<dbReference type="AlphaFoldDB" id="A0A2S9ZWF5"/>
<name>A0A2S9ZWF5_RHOTO</name>
<evidence type="ECO:0000313" key="2">
    <source>
        <dbReference type="EMBL" id="PRQ70053.1"/>
    </source>
</evidence>
<feature type="chain" id="PRO_5015455090" description="Proteophosphoglycan 5" evidence="1">
    <location>
        <begin position="24"/>
        <end position="792"/>
    </location>
</feature>
<dbReference type="EMBL" id="LCTV02000017">
    <property type="protein sequence ID" value="PRQ70053.1"/>
    <property type="molecule type" value="Genomic_DNA"/>
</dbReference>
<dbReference type="InterPro" id="IPR009030">
    <property type="entry name" value="Growth_fac_rcpt_cys_sf"/>
</dbReference>
<dbReference type="SMART" id="SM00261">
    <property type="entry name" value="FU"/>
    <property type="match status" value="6"/>
</dbReference>
<dbReference type="OrthoDB" id="2519628at2759"/>
<evidence type="ECO:0008006" key="4">
    <source>
        <dbReference type="Google" id="ProtNLM"/>
    </source>
</evidence>
<dbReference type="InterPro" id="IPR006212">
    <property type="entry name" value="Furin_repeat"/>
</dbReference>
<feature type="signal peptide" evidence="1">
    <location>
        <begin position="1"/>
        <end position="23"/>
    </location>
</feature>
<organism evidence="2 3">
    <name type="scientific">Rhodotorula toruloides</name>
    <name type="common">Yeast</name>
    <name type="synonym">Rhodosporidium toruloides</name>
    <dbReference type="NCBI Taxonomy" id="5286"/>
    <lineage>
        <taxon>Eukaryota</taxon>
        <taxon>Fungi</taxon>
        <taxon>Dikarya</taxon>
        <taxon>Basidiomycota</taxon>
        <taxon>Pucciniomycotina</taxon>
        <taxon>Microbotryomycetes</taxon>
        <taxon>Sporidiobolales</taxon>
        <taxon>Sporidiobolaceae</taxon>
        <taxon>Rhodotorula</taxon>
    </lineage>
</organism>
<dbReference type="Gene3D" id="2.10.220.10">
    <property type="entry name" value="Hormone Receptor, Insulin-like Growth Factor Receptor 1, Chain A, domain 2"/>
    <property type="match status" value="3"/>
</dbReference>
<accession>A0A2S9ZWF5</accession>
<dbReference type="SUPFAM" id="SSF57184">
    <property type="entry name" value="Growth factor receptor domain"/>
    <property type="match status" value="4"/>
</dbReference>
<dbReference type="Proteomes" id="UP000239560">
    <property type="component" value="Unassembled WGS sequence"/>
</dbReference>
<protein>
    <recommendedName>
        <fullName evidence="4">Proteophosphoglycan 5</fullName>
    </recommendedName>
</protein>
<proteinExistence type="predicted"/>
<evidence type="ECO:0000313" key="3">
    <source>
        <dbReference type="Proteomes" id="UP000239560"/>
    </source>
</evidence>
<dbReference type="PANTHER" id="PTHR15332">
    <property type="entry name" value="PROPROTEIN CONVERTASE SUBTILISIN_KEXIN TYPE 5-LIKE"/>
    <property type="match status" value="1"/>
</dbReference>
<dbReference type="PANTHER" id="PTHR15332:SF175">
    <property type="entry name" value="PROPROTEIN CONVERTASE SUBTILISIN_KEXIN TYPE 5-LIKE"/>
    <property type="match status" value="1"/>
</dbReference>
<keyword evidence="1" id="KW-0732">Signal</keyword>
<evidence type="ECO:0000256" key="1">
    <source>
        <dbReference type="SAM" id="SignalP"/>
    </source>
</evidence>